<dbReference type="PROSITE" id="PS00134">
    <property type="entry name" value="TRYPSIN_HIS"/>
    <property type="match status" value="1"/>
</dbReference>
<dbReference type="InterPro" id="IPR001314">
    <property type="entry name" value="Peptidase_S1A"/>
</dbReference>
<feature type="domain" description="Peptidase S1" evidence="4">
    <location>
        <begin position="40"/>
        <end position="284"/>
    </location>
</feature>
<dbReference type="Pfam" id="PF00089">
    <property type="entry name" value="Trypsin"/>
    <property type="match status" value="1"/>
</dbReference>
<evidence type="ECO:0000313" key="6">
    <source>
        <dbReference type="Proteomes" id="UP000187429"/>
    </source>
</evidence>
<dbReference type="InterPro" id="IPR043504">
    <property type="entry name" value="Peptidase_S1_PA_chymotrypsin"/>
</dbReference>
<feature type="signal peptide" evidence="3">
    <location>
        <begin position="1"/>
        <end position="19"/>
    </location>
</feature>
<protein>
    <submittedName>
        <fullName evidence="5">Tryptase</fullName>
    </submittedName>
</protein>
<organism evidence="5 6">
    <name type="scientific">Smittium culicis</name>
    <dbReference type="NCBI Taxonomy" id="133412"/>
    <lineage>
        <taxon>Eukaryota</taxon>
        <taxon>Fungi</taxon>
        <taxon>Fungi incertae sedis</taxon>
        <taxon>Zoopagomycota</taxon>
        <taxon>Kickxellomycotina</taxon>
        <taxon>Harpellomycetes</taxon>
        <taxon>Harpellales</taxon>
        <taxon>Legeriomycetaceae</taxon>
        <taxon>Smittium</taxon>
    </lineage>
</organism>
<dbReference type="Proteomes" id="UP000187429">
    <property type="component" value="Unassembled WGS sequence"/>
</dbReference>
<dbReference type="InterPro" id="IPR009003">
    <property type="entry name" value="Peptidase_S1_PA"/>
</dbReference>
<keyword evidence="3" id="KW-0732">Signal</keyword>
<reference evidence="6" key="1">
    <citation type="submission" date="2017-01" db="EMBL/GenBank/DDBJ databases">
        <authorList>
            <person name="Wang Y."/>
            <person name="White M."/>
            <person name="Kvist S."/>
            <person name="Moncalvo J.-M."/>
        </authorList>
    </citation>
    <scope>NUCLEOTIDE SEQUENCE [LARGE SCALE GENOMIC DNA]</scope>
    <source>
        <strain evidence="6">ID-206-W2</strain>
    </source>
</reference>
<sequence>MFFKYITLAALAFTKVSLGYEINVNGTTADELNTSIFAQIINGTPATKTEYPFISQIYQTTDNGNNFSFICTASLISSQYIITAAHCVYNNNVLKPESQLYFNIGKQNLAVSADIPSFYKATNIYVNQYLTRPQQDIAIVKLDRAVPATVATPAKIYPYKITTSLPIEVAGFGVTNVANNQVSSKLMKTSITVSESSKCSVYSTSWKLNSGPEVCVITASGNDSCQGDSGGPMVTKINGVNTLVGVTSRGQSMTPGSNVNCGANNIAYYTRAAYFVPWVSSLIGIDFRSIIQLK</sequence>
<keyword evidence="1" id="KW-1015">Disulfide bond</keyword>
<dbReference type="PROSITE" id="PS50240">
    <property type="entry name" value="TRYPSIN_DOM"/>
    <property type="match status" value="1"/>
</dbReference>
<dbReference type="InterPro" id="IPR051333">
    <property type="entry name" value="CLIP_Serine_Protease"/>
</dbReference>
<gene>
    <name evidence="5" type="ORF">AYI69_g10848</name>
</gene>
<dbReference type="InterPro" id="IPR033116">
    <property type="entry name" value="TRYPSIN_SER"/>
</dbReference>
<dbReference type="AlphaFoldDB" id="A0A1R1X330"/>
<dbReference type="OrthoDB" id="6380398at2759"/>
<dbReference type="PROSITE" id="PS00135">
    <property type="entry name" value="TRYPSIN_SER"/>
    <property type="match status" value="1"/>
</dbReference>
<dbReference type="SMART" id="SM00020">
    <property type="entry name" value="Tryp_SPc"/>
    <property type="match status" value="1"/>
</dbReference>
<dbReference type="Gene3D" id="2.40.10.10">
    <property type="entry name" value="Trypsin-like serine proteases"/>
    <property type="match status" value="1"/>
</dbReference>
<dbReference type="GO" id="GO:0004252">
    <property type="term" value="F:serine-type endopeptidase activity"/>
    <property type="evidence" value="ECO:0007669"/>
    <property type="project" value="InterPro"/>
</dbReference>
<dbReference type="InterPro" id="IPR018114">
    <property type="entry name" value="TRYPSIN_HIS"/>
</dbReference>
<dbReference type="InterPro" id="IPR001254">
    <property type="entry name" value="Trypsin_dom"/>
</dbReference>
<keyword evidence="2" id="KW-0378">Hydrolase</keyword>
<proteinExistence type="predicted"/>
<dbReference type="EMBL" id="LSSM01007195">
    <property type="protein sequence ID" value="OMJ09020.1"/>
    <property type="molecule type" value="Genomic_DNA"/>
</dbReference>
<name>A0A1R1X330_9FUNG</name>
<evidence type="ECO:0000259" key="4">
    <source>
        <dbReference type="PROSITE" id="PS50240"/>
    </source>
</evidence>
<evidence type="ECO:0000256" key="1">
    <source>
        <dbReference type="ARBA" id="ARBA00023157"/>
    </source>
</evidence>
<keyword evidence="2" id="KW-0645">Protease</keyword>
<evidence type="ECO:0000313" key="5">
    <source>
        <dbReference type="EMBL" id="OMJ09020.1"/>
    </source>
</evidence>
<dbReference type="GO" id="GO:0006508">
    <property type="term" value="P:proteolysis"/>
    <property type="evidence" value="ECO:0007669"/>
    <property type="project" value="UniProtKB-KW"/>
</dbReference>
<dbReference type="CDD" id="cd00190">
    <property type="entry name" value="Tryp_SPc"/>
    <property type="match status" value="1"/>
</dbReference>
<dbReference type="PANTHER" id="PTHR24260">
    <property type="match status" value="1"/>
</dbReference>
<feature type="chain" id="PRO_5013294612" evidence="3">
    <location>
        <begin position="20"/>
        <end position="294"/>
    </location>
</feature>
<evidence type="ECO:0000256" key="2">
    <source>
        <dbReference type="RuleBase" id="RU363034"/>
    </source>
</evidence>
<evidence type="ECO:0000256" key="3">
    <source>
        <dbReference type="SAM" id="SignalP"/>
    </source>
</evidence>
<dbReference type="PRINTS" id="PR00722">
    <property type="entry name" value="CHYMOTRYPSIN"/>
</dbReference>
<accession>A0A1R1X330</accession>
<dbReference type="PANTHER" id="PTHR24260:SF136">
    <property type="entry name" value="GH08193P-RELATED"/>
    <property type="match status" value="1"/>
</dbReference>
<keyword evidence="2" id="KW-0720">Serine protease</keyword>
<comment type="caution">
    <text evidence="5">The sequence shown here is derived from an EMBL/GenBank/DDBJ whole genome shotgun (WGS) entry which is preliminary data.</text>
</comment>
<keyword evidence="6" id="KW-1185">Reference proteome</keyword>
<dbReference type="SUPFAM" id="SSF50494">
    <property type="entry name" value="Trypsin-like serine proteases"/>
    <property type="match status" value="1"/>
</dbReference>